<name>A0A7R9HEC2_TIMCR</name>
<protein>
    <recommendedName>
        <fullName evidence="1">EF-hand domain-containing protein</fullName>
    </recommendedName>
</protein>
<dbReference type="GO" id="GO:0005509">
    <property type="term" value="F:calcium ion binding"/>
    <property type="evidence" value="ECO:0007669"/>
    <property type="project" value="InterPro"/>
</dbReference>
<dbReference type="InterPro" id="IPR039879">
    <property type="entry name" value="EFC10"/>
</dbReference>
<proteinExistence type="predicted"/>
<accession>A0A7R9HEC2</accession>
<reference evidence="2" key="1">
    <citation type="submission" date="2020-11" db="EMBL/GenBank/DDBJ databases">
        <authorList>
            <person name="Tran Van P."/>
        </authorList>
    </citation>
    <scope>NUCLEOTIDE SEQUENCE</scope>
</reference>
<dbReference type="CDD" id="cd22981">
    <property type="entry name" value="DD_TbAK-like"/>
    <property type="match status" value="1"/>
</dbReference>
<gene>
    <name evidence="2" type="ORF">TCEB3V08_LOCUS12644</name>
</gene>
<evidence type="ECO:0000259" key="1">
    <source>
        <dbReference type="PROSITE" id="PS50222"/>
    </source>
</evidence>
<organism evidence="2">
    <name type="scientific">Timema cristinae</name>
    <name type="common">Walking stick</name>
    <dbReference type="NCBI Taxonomy" id="61476"/>
    <lineage>
        <taxon>Eukaryota</taxon>
        <taxon>Metazoa</taxon>
        <taxon>Ecdysozoa</taxon>
        <taxon>Arthropoda</taxon>
        <taxon>Hexapoda</taxon>
        <taxon>Insecta</taxon>
        <taxon>Pterygota</taxon>
        <taxon>Neoptera</taxon>
        <taxon>Polyneoptera</taxon>
        <taxon>Phasmatodea</taxon>
        <taxon>Timematodea</taxon>
        <taxon>Timematoidea</taxon>
        <taxon>Timematidae</taxon>
        <taxon>Timema</taxon>
    </lineage>
</organism>
<feature type="domain" description="EF-hand" evidence="1">
    <location>
        <begin position="90"/>
        <end position="125"/>
    </location>
</feature>
<dbReference type="PANTHER" id="PTHR21847:SF1">
    <property type="entry name" value="EF-HAND CALCIUM-BINDING DOMAIN-CONTAINING PROTEIN 10"/>
    <property type="match status" value="1"/>
</dbReference>
<dbReference type="AlphaFoldDB" id="A0A7R9HEC2"/>
<sequence>MLKISLITIQLKEDVLSKVGQMFMVVFQTAAMTRVNAESYLKSKKVHELFVFLASHLVVADQDDPIDYLIDLLDQCMLFRADLRNPPLLFSPEHLEAVFRAFDPAGTGVISRDQYEQATFSRPDRDTNPYRPIIGKYSLLPYVATEFGVCVCNIKLKSECLIEGRHIRQGVREKGPGRRGIKLMDDLEQRNKMKFQDIKRKLQIRQDGGFDLDKATDLSKDRTPNSMTTLGIVEQTAEGCDVIPVFPPGMTTLGISEQTAEGCDTCFPARYDHARYIRAPAGPGGGLAKAV</sequence>
<dbReference type="PANTHER" id="PTHR21847">
    <property type="entry name" value="EF-HAND CALCIUM-BINDING DOMAIN-CONTAINING PROTEIN 10"/>
    <property type="match status" value="1"/>
</dbReference>
<dbReference type="InterPro" id="IPR002048">
    <property type="entry name" value="EF_hand_dom"/>
</dbReference>
<dbReference type="PROSITE" id="PS50222">
    <property type="entry name" value="EF_HAND_2"/>
    <property type="match status" value="1"/>
</dbReference>
<evidence type="ECO:0000313" key="2">
    <source>
        <dbReference type="EMBL" id="CAD7416190.1"/>
    </source>
</evidence>
<dbReference type="EMBL" id="OC327454">
    <property type="protein sequence ID" value="CAD7416190.1"/>
    <property type="molecule type" value="Genomic_DNA"/>
</dbReference>